<evidence type="ECO:0000259" key="3">
    <source>
        <dbReference type="Pfam" id="PF02776"/>
    </source>
</evidence>
<evidence type="ECO:0000313" key="5">
    <source>
        <dbReference type="Proteomes" id="UP000249304"/>
    </source>
</evidence>
<gene>
    <name evidence="4" type="ORF">C1J01_16340</name>
</gene>
<dbReference type="Pfam" id="PF00205">
    <property type="entry name" value="TPP_enzyme_M"/>
    <property type="match status" value="1"/>
</dbReference>
<dbReference type="GO" id="GO:0050660">
    <property type="term" value="F:flavin adenine dinucleotide binding"/>
    <property type="evidence" value="ECO:0007669"/>
    <property type="project" value="TreeGrafter"/>
</dbReference>
<sequence length="538" mass="56330">MTGPDASAALAAAVAPPLAALGIPTVVGTVSCDAAWADVLAEHQVRHIAAQHAGGAAALATAYARAGGRLTAVLLGPDDALADALAGISDAARTRTALLVLKVRACPDTDTLAWAEAELLEAAGALVQDLAQASHAPTLLAEAAQVARKHGRPVVILMRAPQRADDHPDQDTDSRLDRLPLDLLTEPVADPAAVQDLARLLTEAHRPVFIAGRGARAGAATLQTLADQAGALLATTVAAHGMFEGNPWHVGVAGVLATPDMAALISGADVVIGWGCSLNEWTTRHGTLIAPNARLAQVDIDPAALGAHRPIDLGVAGDVGRTADAVRQIVAPQSGYRSEVVRQRIAEQASWHNIGYQPMLEVDDRIDPRTLSVVLDTVLPEDRTLIVACDTVLGYPVSYLRVCDADGFMLSPAPHLALASGIGAALARADRLAVATLGRRGILAAAAELETAARQHARLLIVVYDDDQQTSPPGPDITQMAAAYGCLSAEIRRPADLSLLSEWLRQPFAGPLLLRARIHRQAWWRDNAVAPTASWGQR</sequence>
<dbReference type="Pfam" id="PF02776">
    <property type="entry name" value="TPP_enzyme_N"/>
    <property type="match status" value="1"/>
</dbReference>
<dbReference type="PANTHER" id="PTHR18968:SF13">
    <property type="entry name" value="ACETOLACTATE SYNTHASE CATALYTIC SUBUNIT, MITOCHONDRIAL"/>
    <property type="match status" value="1"/>
</dbReference>
<dbReference type="Gene3D" id="3.40.50.970">
    <property type="match status" value="2"/>
</dbReference>
<dbReference type="GO" id="GO:0000287">
    <property type="term" value="F:magnesium ion binding"/>
    <property type="evidence" value="ECO:0007669"/>
    <property type="project" value="InterPro"/>
</dbReference>
<dbReference type="GO" id="GO:0009099">
    <property type="term" value="P:L-valine biosynthetic process"/>
    <property type="evidence" value="ECO:0007669"/>
    <property type="project" value="TreeGrafter"/>
</dbReference>
<dbReference type="GO" id="GO:0009097">
    <property type="term" value="P:isoleucine biosynthetic process"/>
    <property type="evidence" value="ECO:0007669"/>
    <property type="project" value="TreeGrafter"/>
</dbReference>
<dbReference type="InterPro" id="IPR029035">
    <property type="entry name" value="DHS-like_NAD/FAD-binding_dom"/>
</dbReference>
<reference evidence="4 5" key="1">
    <citation type="submission" date="2018-01" db="EMBL/GenBank/DDBJ databases">
        <title>Draft genome sequence of Nonomuraea sp. KC333.</title>
        <authorList>
            <person name="Sahin N."/>
            <person name="Saygin H."/>
            <person name="Ay H."/>
        </authorList>
    </citation>
    <scope>NUCLEOTIDE SEQUENCE [LARGE SCALE GENOMIC DNA]</scope>
    <source>
        <strain evidence="4 5">KC333</strain>
    </source>
</reference>
<dbReference type="PANTHER" id="PTHR18968">
    <property type="entry name" value="THIAMINE PYROPHOSPHATE ENZYMES"/>
    <property type="match status" value="1"/>
</dbReference>
<dbReference type="OrthoDB" id="3203527at2"/>
<dbReference type="RefSeq" id="WP_111179831.1">
    <property type="nucleotide sequence ID" value="NZ_POUD01000058.1"/>
</dbReference>
<accession>A0A2W2F8T5</accession>
<evidence type="ECO:0000259" key="2">
    <source>
        <dbReference type="Pfam" id="PF00205"/>
    </source>
</evidence>
<dbReference type="GO" id="GO:0003984">
    <property type="term" value="F:acetolactate synthase activity"/>
    <property type="evidence" value="ECO:0007669"/>
    <property type="project" value="TreeGrafter"/>
</dbReference>
<dbReference type="InterPro" id="IPR012001">
    <property type="entry name" value="Thiamin_PyroP_enz_TPP-bd_dom"/>
</dbReference>
<dbReference type="SUPFAM" id="SSF52518">
    <property type="entry name" value="Thiamin diphosphate-binding fold (THDP-binding)"/>
    <property type="match status" value="2"/>
</dbReference>
<protein>
    <submittedName>
        <fullName evidence="4">Acetolactate synthase</fullName>
    </submittedName>
</protein>
<dbReference type="GO" id="GO:0005948">
    <property type="term" value="C:acetolactate synthase complex"/>
    <property type="evidence" value="ECO:0007669"/>
    <property type="project" value="TreeGrafter"/>
</dbReference>
<feature type="domain" description="Thiamine pyrophosphate enzyme central" evidence="2">
    <location>
        <begin position="194"/>
        <end position="325"/>
    </location>
</feature>
<feature type="domain" description="Thiamine pyrophosphate enzyme N-terminal TPP-binding" evidence="3">
    <location>
        <begin position="11"/>
        <end position="101"/>
    </location>
</feature>
<evidence type="ECO:0000313" key="4">
    <source>
        <dbReference type="EMBL" id="PZG18037.1"/>
    </source>
</evidence>
<proteinExistence type="inferred from homology"/>
<dbReference type="InterPro" id="IPR029061">
    <property type="entry name" value="THDP-binding"/>
</dbReference>
<evidence type="ECO:0000256" key="1">
    <source>
        <dbReference type="ARBA" id="ARBA00007812"/>
    </source>
</evidence>
<dbReference type="SUPFAM" id="SSF52467">
    <property type="entry name" value="DHS-like NAD/FAD-binding domain"/>
    <property type="match status" value="1"/>
</dbReference>
<keyword evidence="5" id="KW-1185">Reference proteome</keyword>
<dbReference type="EMBL" id="POUD01000058">
    <property type="protein sequence ID" value="PZG18037.1"/>
    <property type="molecule type" value="Genomic_DNA"/>
</dbReference>
<dbReference type="GO" id="GO:0030976">
    <property type="term" value="F:thiamine pyrophosphate binding"/>
    <property type="evidence" value="ECO:0007669"/>
    <property type="project" value="InterPro"/>
</dbReference>
<dbReference type="InterPro" id="IPR012000">
    <property type="entry name" value="Thiamin_PyroP_enz_cen_dom"/>
</dbReference>
<comment type="caution">
    <text evidence="4">The sequence shown here is derived from an EMBL/GenBank/DDBJ whole genome shotgun (WGS) entry which is preliminary data.</text>
</comment>
<dbReference type="InterPro" id="IPR045229">
    <property type="entry name" value="TPP_enz"/>
</dbReference>
<organism evidence="4 5">
    <name type="scientific">Nonomuraea aridisoli</name>
    <dbReference type="NCBI Taxonomy" id="2070368"/>
    <lineage>
        <taxon>Bacteria</taxon>
        <taxon>Bacillati</taxon>
        <taxon>Actinomycetota</taxon>
        <taxon>Actinomycetes</taxon>
        <taxon>Streptosporangiales</taxon>
        <taxon>Streptosporangiaceae</taxon>
        <taxon>Nonomuraea</taxon>
    </lineage>
</organism>
<comment type="similarity">
    <text evidence="1">Belongs to the TPP enzyme family.</text>
</comment>
<dbReference type="Gene3D" id="3.40.50.1220">
    <property type="entry name" value="TPP-binding domain"/>
    <property type="match status" value="1"/>
</dbReference>
<dbReference type="Proteomes" id="UP000249304">
    <property type="component" value="Unassembled WGS sequence"/>
</dbReference>
<name>A0A2W2F8T5_9ACTN</name>
<dbReference type="AlphaFoldDB" id="A0A2W2F8T5"/>